<proteinExistence type="predicted"/>
<gene>
    <name evidence="1" type="ORF">UFOPK1399_00012</name>
</gene>
<organism evidence="1">
    <name type="scientific">freshwater metagenome</name>
    <dbReference type="NCBI Taxonomy" id="449393"/>
    <lineage>
        <taxon>unclassified sequences</taxon>
        <taxon>metagenomes</taxon>
        <taxon>ecological metagenomes</taxon>
    </lineage>
</organism>
<dbReference type="AlphaFoldDB" id="A0A6J6ATC1"/>
<dbReference type="EMBL" id="CAEZSD010000001">
    <property type="protein sequence ID" value="CAB4529379.1"/>
    <property type="molecule type" value="Genomic_DNA"/>
</dbReference>
<reference evidence="1" key="1">
    <citation type="submission" date="2020-05" db="EMBL/GenBank/DDBJ databases">
        <authorList>
            <person name="Chiriac C."/>
            <person name="Salcher M."/>
            <person name="Ghai R."/>
            <person name="Kavagutti S V."/>
        </authorList>
    </citation>
    <scope>NUCLEOTIDE SEQUENCE</scope>
</reference>
<protein>
    <submittedName>
        <fullName evidence="1">Unannotated protein</fullName>
    </submittedName>
</protein>
<name>A0A6J6ATC1_9ZZZZ</name>
<evidence type="ECO:0000313" key="1">
    <source>
        <dbReference type="EMBL" id="CAB4529379.1"/>
    </source>
</evidence>
<accession>A0A6J6ATC1</accession>
<sequence>MKLFLSLLAVAAVAIVLSRSLKLSNRYERAPRELSEWNSIDKGIDPTEDTP</sequence>